<organism evidence="1 2">
    <name type="scientific">Gymnopilus dilepis</name>
    <dbReference type="NCBI Taxonomy" id="231916"/>
    <lineage>
        <taxon>Eukaryota</taxon>
        <taxon>Fungi</taxon>
        <taxon>Dikarya</taxon>
        <taxon>Basidiomycota</taxon>
        <taxon>Agaricomycotina</taxon>
        <taxon>Agaricomycetes</taxon>
        <taxon>Agaricomycetidae</taxon>
        <taxon>Agaricales</taxon>
        <taxon>Agaricineae</taxon>
        <taxon>Hymenogastraceae</taxon>
        <taxon>Gymnopilus</taxon>
    </lineage>
</organism>
<dbReference type="AlphaFoldDB" id="A0A409Y0F3"/>
<dbReference type="InParanoid" id="A0A409Y0F3"/>
<dbReference type="Proteomes" id="UP000284706">
    <property type="component" value="Unassembled WGS sequence"/>
</dbReference>
<comment type="caution">
    <text evidence="1">The sequence shown here is derived from an EMBL/GenBank/DDBJ whole genome shotgun (WGS) entry which is preliminary data.</text>
</comment>
<proteinExistence type="predicted"/>
<reference evidence="1 2" key="1">
    <citation type="journal article" date="2018" name="Evol. Lett.">
        <title>Horizontal gene cluster transfer increased hallucinogenic mushroom diversity.</title>
        <authorList>
            <person name="Reynolds H.T."/>
            <person name="Vijayakumar V."/>
            <person name="Gluck-Thaler E."/>
            <person name="Korotkin H.B."/>
            <person name="Matheny P.B."/>
            <person name="Slot J.C."/>
        </authorList>
    </citation>
    <scope>NUCLEOTIDE SEQUENCE [LARGE SCALE GENOMIC DNA]</scope>
    <source>
        <strain evidence="1 2">SRW20</strain>
    </source>
</reference>
<evidence type="ECO:0000313" key="2">
    <source>
        <dbReference type="Proteomes" id="UP000284706"/>
    </source>
</evidence>
<accession>A0A409Y0F3</accession>
<gene>
    <name evidence="1" type="ORF">CVT26_010491</name>
</gene>
<protein>
    <submittedName>
        <fullName evidence="1">Uncharacterized protein</fullName>
    </submittedName>
</protein>
<sequence>MPEAERLGAWNCEATMKEPLADAVHKGPAKETESATSADFVKVGDAISKKFGDRLDSVN</sequence>
<dbReference type="EMBL" id="NHYE01001365">
    <property type="protein sequence ID" value="PPQ96496.1"/>
    <property type="molecule type" value="Genomic_DNA"/>
</dbReference>
<name>A0A409Y0F3_9AGAR</name>
<evidence type="ECO:0000313" key="1">
    <source>
        <dbReference type="EMBL" id="PPQ96496.1"/>
    </source>
</evidence>
<keyword evidence="2" id="KW-1185">Reference proteome</keyword>